<accession>A0A2K8U7Q8</accession>
<dbReference type="OrthoDB" id="5772927at2"/>
<evidence type="ECO:0000256" key="1">
    <source>
        <dbReference type="SAM" id="MobiDB-lite"/>
    </source>
</evidence>
<protein>
    <submittedName>
        <fullName evidence="3">Uncharacterized protein</fullName>
    </submittedName>
</protein>
<gene>
    <name evidence="3" type="ORF">THSYN_11865</name>
</gene>
<dbReference type="Proteomes" id="UP000232638">
    <property type="component" value="Chromosome"/>
</dbReference>
<feature type="chain" id="PRO_5014927300" evidence="2">
    <location>
        <begin position="31"/>
        <end position="105"/>
    </location>
</feature>
<dbReference type="RefSeq" id="WP_100919349.1">
    <property type="nucleotide sequence ID" value="NZ_CP020370.1"/>
</dbReference>
<dbReference type="EMBL" id="CP020370">
    <property type="protein sequence ID" value="AUB81584.1"/>
    <property type="molecule type" value="Genomic_DNA"/>
</dbReference>
<name>A0A2K8U7Q8_9GAMM</name>
<feature type="signal peptide" evidence="2">
    <location>
        <begin position="1"/>
        <end position="30"/>
    </location>
</feature>
<dbReference type="AlphaFoldDB" id="A0A2K8U7Q8"/>
<evidence type="ECO:0000313" key="3">
    <source>
        <dbReference type="EMBL" id="AUB81584.1"/>
    </source>
</evidence>
<organism evidence="3 4">
    <name type="scientific">Candidatus Thiodictyon syntrophicum</name>
    <dbReference type="NCBI Taxonomy" id="1166950"/>
    <lineage>
        <taxon>Bacteria</taxon>
        <taxon>Pseudomonadati</taxon>
        <taxon>Pseudomonadota</taxon>
        <taxon>Gammaproteobacteria</taxon>
        <taxon>Chromatiales</taxon>
        <taxon>Chromatiaceae</taxon>
        <taxon>Thiodictyon</taxon>
    </lineage>
</organism>
<dbReference type="KEGG" id="tsy:THSYN_11865"/>
<evidence type="ECO:0000256" key="2">
    <source>
        <dbReference type="SAM" id="SignalP"/>
    </source>
</evidence>
<feature type="region of interest" description="Disordered" evidence="1">
    <location>
        <begin position="51"/>
        <end position="79"/>
    </location>
</feature>
<reference evidence="3 4" key="1">
    <citation type="submission" date="2017-03" db="EMBL/GenBank/DDBJ databases">
        <title>Complete genome sequence of Candidatus 'Thiodictyon syntrophicum' sp. nov. strain Cad16T, a photolithoautotroph purple sulfur bacterium isolated from an alpine meromictic lake.</title>
        <authorList>
            <person name="Luedin S.M."/>
            <person name="Pothier J.F."/>
            <person name="Danza F."/>
            <person name="Storelli N."/>
            <person name="Wittwer M."/>
            <person name="Tonolla M."/>
        </authorList>
    </citation>
    <scope>NUCLEOTIDE SEQUENCE [LARGE SCALE GENOMIC DNA]</scope>
    <source>
        <strain evidence="3 4">Cad16T</strain>
    </source>
</reference>
<evidence type="ECO:0000313" key="4">
    <source>
        <dbReference type="Proteomes" id="UP000232638"/>
    </source>
</evidence>
<sequence>MTSNNPSPKNLTFAAVGPLLLALGLTAAGAAAEEIVTTQGIEVDVRQVIEPGPQGRGGPAIGEDVQDFSDGTTNEGGVPQVTVDPRDAAIHGEKNLGPNAPGYIP</sequence>
<proteinExistence type="predicted"/>
<keyword evidence="2" id="KW-0732">Signal</keyword>
<keyword evidence="4" id="KW-1185">Reference proteome</keyword>